<dbReference type="PANTHER" id="PTHR42856">
    <property type="entry name" value="ACYL-COENZYME A THIOESTERASE PAAI"/>
    <property type="match status" value="1"/>
</dbReference>
<evidence type="ECO:0000313" key="3">
    <source>
        <dbReference type="EMBL" id="MEH2553811.1"/>
    </source>
</evidence>
<sequence length="150" mass="15964">MNDAAGISPSELARACADFLWRQDATLRSLGLERLSIEAGQATVAMTVLPAMVNGLGITHGGAIFTLADVTFSLASNTYNERTVSAHCRISFLRPTRLGDRLVATATEIVRSGRSGLYGVRVTLEHAIIAEFRAHSRAIGGVLLPVTTGR</sequence>
<gene>
    <name evidence="3" type="ORF">V1286_001340</name>
</gene>
<keyword evidence="1 3" id="KW-0378">Hydrolase</keyword>
<dbReference type="EC" id="3.1.2.-" evidence="3"/>
<dbReference type="InterPro" id="IPR003736">
    <property type="entry name" value="PAAI_dom"/>
</dbReference>
<dbReference type="InterPro" id="IPR029069">
    <property type="entry name" value="HotDog_dom_sf"/>
</dbReference>
<dbReference type="NCBIfam" id="TIGR00369">
    <property type="entry name" value="unchar_dom_1"/>
    <property type="match status" value="1"/>
</dbReference>
<dbReference type="GO" id="GO:0016787">
    <property type="term" value="F:hydrolase activity"/>
    <property type="evidence" value="ECO:0007669"/>
    <property type="project" value="UniProtKB-KW"/>
</dbReference>
<protein>
    <submittedName>
        <fullName evidence="3">Acyl-CoA thioesterase</fullName>
        <ecNumber evidence="3">3.1.2.-</ecNumber>
    </submittedName>
</protein>
<reference evidence="3 4" key="1">
    <citation type="submission" date="2024-02" db="EMBL/GenBank/DDBJ databases">
        <title>Adaptive strategies in a cosmopolitan and abundant soil bacterium.</title>
        <authorList>
            <person name="Carini P."/>
        </authorList>
    </citation>
    <scope>NUCLEOTIDE SEQUENCE [LARGE SCALE GENOMIC DNA]</scope>
    <source>
        <strain evidence="3 4">AZCC 1608</strain>
    </source>
</reference>
<dbReference type="SUPFAM" id="SSF54637">
    <property type="entry name" value="Thioesterase/thiol ester dehydrase-isomerase"/>
    <property type="match status" value="1"/>
</dbReference>
<accession>A0ABU8B5J4</accession>
<dbReference type="Gene3D" id="3.10.129.10">
    <property type="entry name" value="Hotdog Thioesterase"/>
    <property type="match status" value="1"/>
</dbReference>
<evidence type="ECO:0000259" key="2">
    <source>
        <dbReference type="Pfam" id="PF03061"/>
    </source>
</evidence>
<feature type="domain" description="Thioesterase" evidence="2">
    <location>
        <begin position="57"/>
        <end position="125"/>
    </location>
</feature>
<dbReference type="EMBL" id="JAZHRV010000001">
    <property type="protein sequence ID" value="MEH2553811.1"/>
    <property type="molecule type" value="Genomic_DNA"/>
</dbReference>
<dbReference type="PANTHER" id="PTHR42856:SF1">
    <property type="entry name" value="ACYL-COENZYME A THIOESTERASE PAAI"/>
    <property type="match status" value="1"/>
</dbReference>
<evidence type="ECO:0000256" key="1">
    <source>
        <dbReference type="ARBA" id="ARBA00022801"/>
    </source>
</evidence>
<dbReference type="InterPro" id="IPR006683">
    <property type="entry name" value="Thioestr_dom"/>
</dbReference>
<comment type="caution">
    <text evidence="3">The sequence shown here is derived from an EMBL/GenBank/DDBJ whole genome shotgun (WGS) entry which is preliminary data.</text>
</comment>
<organism evidence="3 4">
    <name type="scientific">Bradyrhizobium algeriense</name>
    <dbReference type="NCBI Taxonomy" id="634784"/>
    <lineage>
        <taxon>Bacteria</taxon>
        <taxon>Pseudomonadati</taxon>
        <taxon>Pseudomonadota</taxon>
        <taxon>Alphaproteobacteria</taxon>
        <taxon>Hyphomicrobiales</taxon>
        <taxon>Nitrobacteraceae</taxon>
        <taxon>Bradyrhizobium</taxon>
    </lineage>
</organism>
<dbReference type="CDD" id="cd03443">
    <property type="entry name" value="PaaI_thioesterase"/>
    <property type="match status" value="1"/>
</dbReference>
<dbReference type="Pfam" id="PF03061">
    <property type="entry name" value="4HBT"/>
    <property type="match status" value="1"/>
</dbReference>
<name>A0ABU8B5J4_9BRAD</name>
<dbReference type="NCBIfam" id="TIGR02286">
    <property type="entry name" value="PaaD"/>
    <property type="match status" value="1"/>
</dbReference>
<keyword evidence="4" id="KW-1185">Reference proteome</keyword>
<proteinExistence type="predicted"/>
<dbReference type="InterPro" id="IPR052723">
    <property type="entry name" value="Acyl-CoA_thioesterase_PaaI"/>
</dbReference>
<evidence type="ECO:0000313" key="4">
    <source>
        <dbReference type="Proteomes" id="UP001364224"/>
    </source>
</evidence>
<dbReference type="Proteomes" id="UP001364224">
    <property type="component" value="Unassembled WGS sequence"/>
</dbReference>
<dbReference type="InterPro" id="IPR011973">
    <property type="entry name" value="PaaD"/>
</dbReference>
<dbReference type="RefSeq" id="WP_334478377.1">
    <property type="nucleotide sequence ID" value="NZ_JAZHRV010000001.1"/>
</dbReference>